<dbReference type="PANTHER" id="PTHR46943">
    <property type="entry name" value="PENTRAXIN-RELATED PROTEIN PTX3"/>
    <property type="match status" value="1"/>
</dbReference>
<accession>A0A918DTX1</accession>
<dbReference type="InterPro" id="IPR042837">
    <property type="entry name" value="PTX3"/>
</dbReference>
<feature type="region of interest" description="Disordered" evidence="3">
    <location>
        <begin position="216"/>
        <end position="244"/>
    </location>
</feature>
<dbReference type="Proteomes" id="UP000641932">
    <property type="component" value="Unassembled WGS sequence"/>
</dbReference>
<feature type="domain" description="LamG-like jellyroll fold" evidence="4">
    <location>
        <begin position="758"/>
        <end position="900"/>
    </location>
</feature>
<dbReference type="PANTHER" id="PTHR46943:SF1">
    <property type="entry name" value="PENTRAXIN-RELATED PROTEIN PTX3"/>
    <property type="match status" value="1"/>
</dbReference>
<feature type="compositionally biased region" description="Basic and acidic residues" evidence="3">
    <location>
        <begin position="25"/>
        <end position="34"/>
    </location>
</feature>
<feature type="domain" description="LamG-like jellyroll fold" evidence="4">
    <location>
        <begin position="1200"/>
        <end position="1365"/>
    </location>
</feature>
<evidence type="ECO:0000256" key="3">
    <source>
        <dbReference type="SAM" id="MobiDB-lite"/>
    </source>
</evidence>
<dbReference type="Gene3D" id="2.60.120.200">
    <property type="match status" value="3"/>
</dbReference>
<keyword evidence="1" id="KW-0732">Signal</keyword>
<dbReference type="EMBL" id="BMMS01000002">
    <property type="protein sequence ID" value="GGO81929.1"/>
    <property type="molecule type" value="Genomic_DNA"/>
</dbReference>
<keyword evidence="2" id="KW-1015">Disulfide bond</keyword>
<reference evidence="5" key="1">
    <citation type="journal article" date="2014" name="Int. J. Syst. Evol. Microbiol.">
        <title>Complete genome sequence of Corynebacterium casei LMG S-19264T (=DSM 44701T), isolated from a smear-ripened cheese.</title>
        <authorList>
            <consortium name="US DOE Joint Genome Institute (JGI-PGF)"/>
            <person name="Walter F."/>
            <person name="Albersmeier A."/>
            <person name="Kalinowski J."/>
            <person name="Ruckert C."/>
        </authorList>
    </citation>
    <scope>NUCLEOTIDE SEQUENCE</scope>
    <source>
        <strain evidence="5">CGMCC 4.7201</strain>
    </source>
</reference>
<dbReference type="InterPro" id="IPR006558">
    <property type="entry name" value="LamG-like"/>
</dbReference>
<evidence type="ECO:0000313" key="6">
    <source>
        <dbReference type="Proteomes" id="UP000641932"/>
    </source>
</evidence>
<dbReference type="GO" id="GO:0006955">
    <property type="term" value="P:immune response"/>
    <property type="evidence" value="ECO:0007669"/>
    <property type="project" value="InterPro"/>
</dbReference>
<feature type="region of interest" description="Disordered" evidence="3">
    <location>
        <begin position="1"/>
        <end position="49"/>
    </location>
</feature>
<sequence length="1385" mass="147480">MQPTATAAEAGAQDNGGTAVSESDALGRARESGRNVEVGSLRSESGEVYATPDGDLEAVEHLRPVRARVGGAWKAVDTSLAVRPDGSVGPAVTTVGMEFSGGGDEPLVRLHRAGRELALSWPRPLPEPVLDGATATYKSVLPDVDLQVRADVDSFSHLLIVRTAKAAKNPGLARLRLAFGTEGLEVRETGQGGLEAVDSGAGGAVFDAPAPLMWDSSTGAGSKPSARQLSRSSAGGERVPPGPGDAAKVAPIDVDIPAGGKELVLTPDQDLLTGADTHYPVYIDPQWNSPKTSAWTMVSRYWAASPQWKFNGDSDAGVGYCGWYYCEPYDTKRLFYRIPTSKFSGKTILDATFVVKETHSASCDGRAVELWRTKGISSSTTWNSQTESGFWTDRQDTRDVAKGFSADCPGGTVEFYAIDAVKYAASHGSASTTFGLRASSETDKFAWKRFSDDAWLRVRYNRPPPQLRTGQLSMSPGGACASPENPKQVRSRPKVTVSDVSDPDKDPVAVQFQASWSVKDNGGWKARWTSPRTASEKSGSDFTITLPADIPKDVRVDWHARSWDGGNWSPWSYAGKATGCNFVIDTSVPEGPTIVSGDFPESNPRDPEDPWYDGVGKYGAFTLDSVAPDVVEYRFGVNGDPSAKNKVSTAQGAARTVELLARKPGVNFVRAQAFDDAHIGSEIVQYSFRVKAGQPERAMWKLDDDTGAKSARGTAGDRRAELNGGAEPGAAGVVGSAVAFDGVNDYASTDIPTVDTSASFSVSAWVKLSKMPDTAAVVAAQPGNHGPGFELYYSQSYDRWVFNQYTADRSDAQIVRAMRNRPGGAASGAWTHLVGTYDSVADDLSLYVQGELVGSAHYASPWDARRGLRIGAGSYDGRPGSFFPGSIDELRIFDKPLSADQVSDLYAKKPVSGRPARAVFTMDESSDSTRIAGTAEVDSAVLKGGAKPGEDGVDGQALTLDGVDDYATTGTAQLNNQRGFAVSAWVRLPRNKPDHSAVAVTQAGEHKSGFELYYSSAYDRWAFNQYSADSPDATPIRAMQDKDSTARAGKWVHLVGVHDTVAGQLTLYVNGAPAGSAEVPSTWYAGGQVQIGAGSYEDSPGSFFPGRIDDVRLFDRVLSEDDVQALFNQHPDVEGRWKLDSATGSPKVSPDAVARDDDRHPATLHNGADVGSGWVDSGALELDGVNDYAATSGAPIHTDESYTVTAWAQAPSGRPKSSGTVLSQAGSSTSAFEVAYVVDSDGVGRWEITVSERDSVTSKQTTAGNPLFDDWGASGWNHLAVVYDAFTDEVRLYVNGHLQDALCTDTDDGSGSVCGDDASWADDALSFDATKSLQIGRSTNGTDGRDYWSGAIDDVWAFQGALDEEQVQYLANGMSDVPTKVPNVG</sequence>
<dbReference type="InterPro" id="IPR013320">
    <property type="entry name" value="ConA-like_dom_sf"/>
</dbReference>
<evidence type="ECO:0000259" key="4">
    <source>
        <dbReference type="SMART" id="SM00560"/>
    </source>
</evidence>
<reference evidence="5" key="2">
    <citation type="submission" date="2020-09" db="EMBL/GenBank/DDBJ databases">
        <authorList>
            <person name="Sun Q."/>
            <person name="Zhou Y."/>
        </authorList>
    </citation>
    <scope>NUCLEOTIDE SEQUENCE</scope>
    <source>
        <strain evidence="5">CGMCC 4.7201</strain>
    </source>
</reference>
<comment type="caution">
    <text evidence="5">The sequence shown here is derived from an EMBL/GenBank/DDBJ whole genome shotgun (WGS) entry which is preliminary data.</text>
</comment>
<evidence type="ECO:0000256" key="1">
    <source>
        <dbReference type="ARBA" id="ARBA00022729"/>
    </source>
</evidence>
<name>A0A918DTX1_9ACTN</name>
<keyword evidence="6" id="KW-1185">Reference proteome</keyword>
<dbReference type="RefSeq" id="WP_308425097.1">
    <property type="nucleotide sequence ID" value="NZ_BMMS01000002.1"/>
</dbReference>
<gene>
    <name evidence="5" type="ORF">GCM10012280_07360</name>
</gene>
<organism evidence="5 6">
    <name type="scientific">Wenjunlia tyrosinilytica</name>
    <dbReference type="NCBI Taxonomy" id="1544741"/>
    <lineage>
        <taxon>Bacteria</taxon>
        <taxon>Bacillati</taxon>
        <taxon>Actinomycetota</taxon>
        <taxon>Actinomycetes</taxon>
        <taxon>Kitasatosporales</taxon>
        <taxon>Streptomycetaceae</taxon>
        <taxon>Wenjunlia</taxon>
    </lineage>
</organism>
<dbReference type="SUPFAM" id="SSF49899">
    <property type="entry name" value="Concanavalin A-like lectins/glucanases"/>
    <property type="match status" value="3"/>
</dbReference>
<feature type="compositionally biased region" description="Polar residues" evidence="3">
    <location>
        <begin position="216"/>
        <end position="233"/>
    </location>
</feature>
<dbReference type="SMART" id="SM00560">
    <property type="entry name" value="LamGL"/>
    <property type="match status" value="3"/>
</dbReference>
<dbReference type="Pfam" id="PF13385">
    <property type="entry name" value="Laminin_G_3"/>
    <property type="match status" value="3"/>
</dbReference>
<evidence type="ECO:0000313" key="5">
    <source>
        <dbReference type="EMBL" id="GGO81929.1"/>
    </source>
</evidence>
<feature type="region of interest" description="Disordered" evidence="3">
    <location>
        <begin position="466"/>
        <end position="492"/>
    </location>
</feature>
<feature type="region of interest" description="Disordered" evidence="3">
    <location>
        <begin position="1137"/>
        <end position="1158"/>
    </location>
</feature>
<feature type="domain" description="LamG-like jellyroll fold" evidence="4">
    <location>
        <begin position="978"/>
        <end position="1121"/>
    </location>
</feature>
<evidence type="ECO:0000256" key="2">
    <source>
        <dbReference type="ARBA" id="ARBA00023157"/>
    </source>
</evidence>
<proteinExistence type="predicted"/>
<protein>
    <recommendedName>
        <fullName evidence="4">LamG-like jellyroll fold domain-containing protein</fullName>
    </recommendedName>
</protein>